<dbReference type="AlphaFoldDB" id="A0A448WLH7"/>
<keyword evidence="2" id="KW-1185">Reference proteome</keyword>
<dbReference type="Proteomes" id="UP000784294">
    <property type="component" value="Unassembled WGS sequence"/>
</dbReference>
<comment type="caution">
    <text evidence="1">The sequence shown here is derived from an EMBL/GenBank/DDBJ whole genome shotgun (WGS) entry which is preliminary data.</text>
</comment>
<dbReference type="EMBL" id="CAAALY010021897">
    <property type="protein sequence ID" value="VEL14660.1"/>
    <property type="molecule type" value="Genomic_DNA"/>
</dbReference>
<evidence type="ECO:0000313" key="2">
    <source>
        <dbReference type="Proteomes" id="UP000784294"/>
    </source>
</evidence>
<proteinExistence type="predicted"/>
<sequence>MATHKYKNPGNHVQLSYTCHEPGCGDCFSLFPISLPTAVHPSKCISLGEAEGKFACGATEKTIISYYSSAGVYLVGTPIRRGFRLYSVPRRRHLQAVKGITIEYSNTYSTLLVAIPSTGMALTFEKRLLRDEQHQVNMHQLKDHCAIYAGALAFSCPQIAAKWEKFFDGQLQGD</sequence>
<accession>A0A448WLH7</accession>
<name>A0A448WLH7_9PLAT</name>
<reference evidence="1" key="1">
    <citation type="submission" date="2018-11" db="EMBL/GenBank/DDBJ databases">
        <authorList>
            <consortium name="Pathogen Informatics"/>
        </authorList>
    </citation>
    <scope>NUCLEOTIDE SEQUENCE</scope>
</reference>
<gene>
    <name evidence="1" type="ORF">PXEA_LOCUS8100</name>
</gene>
<organism evidence="1 2">
    <name type="scientific">Protopolystoma xenopodis</name>
    <dbReference type="NCBI Taxonomy" id="117903"/>
    <lineage>
        <taxon>Eukaryota</taxon>
        <taxon>Metazoa</taxon>
        <taxon>Spiralia</taxon>
        <taxon>Lophotrochozoa</taxon>
        <taxon>Platyhelminthes</taxon>
        <taxon>Monogenea</taxon>
        <taxon>Polyopisthocotylea</taxon>
        <taxon>Polystomatidea</taxon>
        <taxon>Polystomatidae</taxon>
        <taxon>Protopolystoma</taxon>
    </lineage>
</organism>
<evidence type="ECO:0000313" key="1">
    <source>
        <dbReference type="EMBL" id="VEL14660.1"/>
    </source>
</evidence>
<protein>
    <submittedName>
        <fullName evidence="1">Uncharacterized protein</fullName>
    </submittedName>
</protein>